<evidence type="ECO:0000256" key="1">
    <source>
        <dbReference type="ARBA" id="ARBA00023125"/>
    </source>
</evidence>
<sequence length="326" mass="35694">MIAPDLRRTARSVYRWPLLRRSAAVLAGARAHCARSLTLTQCERGLSSGSCSASESSHPSAGSEVRMLRHYDEIGLLTPARVDPFTGYRSYDGSQFEVLGRILMFKDLGFRLDEVTQIVHAEVSDGRLREMLQAKRDDVARRLDLDAARLRRIDARLSHTEGISMITVDTTSLPATRIAAVTETAAGFGPQNIGPVIGPMYARLAQTLAGHGVKFGPSSIAMYEAVDDGDGRGITVHAAFEVGPDVVAGEGFEVRELPPVELAVTTVHHGSMATIGESWEQLMAWIETNGYELSGVCRELYLVSEPQPQENWVTELQQPVVRRHDA</sequence>
<dbReference type="InterPro" id="IPR000551">
    <property type="entry name" value="MerR-type_HTH_dom"/>
</dbReference>
<keyword evidence="4" id="KW-1185">Reference proteome</keyword>
<comment type="caution">
    <text evidence="3">The sequence shown here is derived from an EMBL/GenBank/DDBJ whole genome shotgun (WGS) entry which is preliminary data.</text>
</comment>
<dbReference type="SMART" id="SM00422">
    <property type="entry name" value="HTH_MERR"/>
    <property type="match status" value="1"/>
</dbReference>
<dbReference type="InterPro" id="IPR010499">
    <property type="entry name" value="AraC_E-bd"/>
</dbReference>
<accession>A0ABT4M863</accession>
<proteinExistence type="predicted"/>
<feature type="domain" description="HTH merR-type" evidence="2">
    <location>
        <begin position="65"/>
        <end position="121"/>
    </location>
</feature>
<dbReference type="InterPro" id="IPR011256">
    <property type="entry name" value="Reg_factor_effector_dom_sf"/>
</dbReference>
<evidence type="ECO:0000313" key="3">
    <source>
        <dbReference type="EMBL" id="MCZ4517119.1"/>
    </source>
</evidence>
<dbReference type="SUPFAM" id="SSF55136">
    <property type="entry name" value="Probable bacterial effector-binding domain"/>
    <property type="match status" value="1"/>
</dbReference>
<dbReference type="Pfam" id="PF06445">
    <property type="entry name" value="GyrI-like"/>
    <property type="match status" value="1"/>
</dbReference>
<reference evidence="3" key="1">
    <citation type="submission" date="2022-12" db="EMBL/GenBank/DDBJ databases">
        <authorList>
            <person name="Krivoruchko A.V."/>
            <person name="Elkin A."/>
        </authorList>
    </citation>
    <scope>NUCLEOTIDE SEQUENCE</scope>
    <source>
        <strain evidence="3">IEGM 1391</strain>
    </source>
</reference>
<keyword evidence="1" id="KW-0238">DNA-binding</keyword>
<dbReference type="SMART" id="SM00871">
    <property type="entry name" value="AraC_E_bind"/>
    <property type="match status" value="1"/>
</dbReference>
<dbReference type="InterPro" id="IPR009061">
    <property type="entry name" value="DNA-bd_dom_put_sf"/>
</dbReference>
<organism evidence="3 4">
    <name type="scientific">Rhodococcus ruber</name>
    <dbReference type="NCBI Taxonomy" id="1830"/>
    <lineage>
        <taxon>Bacteria</taxon>
        <taxon>Bacillati</taxon>
        <taxon>Actinomycetota</taxon>
        <taxon>Actinomycetes</taxon>
        <taxon>Mycobacteriales</taxon>
        <taxon>Nocardiaceae</taxon>
        <taxon>Rhodococcus</taxon>
    </lineage>
</organism>
<dbReference type="RefSeq" id="WP_269601729.1">
    <property type="nucleotide sequence ID" value="NZ_JAPWIJ010000001.1"/>
</dbReference>
<dbReference type="Proteomes" id="UP001081071">
    <property type="component" value="Unassembled WGS sequence"/>
</dbReference>
<dbReference type="Gene3D" id="1.10.1660.10">
    <property type="match status" value="1"/>
</dbReference>
<dbReference type="SUPFAM" id="SSF46955">
    <property type="entry name" value="Putative DNA-binding domain"/>
    <property type="match status" value="1"/>
</dbReference>
<dbReference type="PROSITE" id="PS50937">
    <property type="entry name" value="HTH_MERR_2"/>
    <property type="match status" value="1"/>
</dbReference>
<dbReference type="Pfam" id="PF13411">
    <property type="entry name" value="MerR_1"/>
    <property type="match status" value="1"/>
</dbReference>
<dbReference type="PANTHER" id="PTHR30204:SF97">
    <property type="entry name" value="MERR FAMILY REGULATORY PROTEIN"/>
    <property type="match status" value="1"/>
</dbReference>
<dbReference type="InterPro" id="IPR047057">
    <property type="entry name" value="MerR_fam"/>
</dbReference>
<evidence type="ECO:0000313" key="4">
    <source>
        <dbReference type="Proteomes" id="UP001081071"/>
    </source>
</evidence>
<dbReference type="PANTHER" id="PTHR30204">
    <property type="entry name" value="REDOX-CYCLING DRUG-SENSING TRANSCRIPTIONAL ACTIVATOR SOXR"/>
    <property type="match status" value="1"/>
</dbReference>
<gene>
    <name evidence="3" type="ORF">O4220_01230</name>
</gene>
<name>A0ABT4M863_9NOCA</name>
<dbReference type="InterPro" id="IPR029442">
    <property type="entry name" value="GyrI-like"/>
</dbReference>
<dbReference type="Gene3D" id="3.20.80.10">
    <property type="entry name" value="Regulatory factor, effector binding domain"/>
    <property type="match status" value="1"/>
</dbReference>
<dbReference type="EMBL" id="JAPWIJ010000001">
    <property type="protein sequence ID" value="MCZ4517119.1"/>
    <property type="molecule type" value="Genomic_DNA"/>
</dbReference>
<protein>
    <submittedName>
        <fullName evidence="3">MerR family transcriptional regulator</fullName>
    </submittedName>
</protein>
<evidence type="ECO:0000259" key="2">
    <source>
        <dbReference type="PROSITE" id="PS50937"/>
    </source>
</evidence>